<reference evidence="13" key="1">
    <citation type="submission" date="2022-01" db="EMBL/GenBank/DDBJ databases">
        <authorList>
            <person name="King R."/>
        </authorList>
    </citation>
    <scope>NUCLEOTIDE SEQUENCE</scope>
</reference>
<dbReference type="OrthoDB" id="429813at2759"/>
<evidence type="ECO:0000256" key="1">
    <source>
        <dbReference type="ARBA" id="ARBA00004141"/>
    </source>
</evidence>
<dbReference type="EC" id="1.2.1.84" evidence="10"/>
<keyword evidence="3 10" id="KW-0444">Lipid biosynthesis</keyword>
<evidence type="ECO:0000256" key="4">
    <source>
        <dbReference type="ARBA" id="ARBA00022692"/>
    </source>
</evidence>
<feature type="domain" description="Fatty acyl-CoA reductase C-terminal" evidence="11">
    <location>
        <begin position="361"/>
        <end position="453"/>
    </location>
</feature>
<dbReference type="EMBL" id="OV651816">
    <property type="protein sequence ID" value="CAH1110198.1"/>
    <property type="molecule type" value="Genomic_DNA"/>
</dbReference>
<dbReference type="GO" id="GO:0016020">
    <property type="term" value="C:membrane"/>
    <property type="evidence" value="ECO:0007669"/>
    <property type="project" value="UniProtKB-SubCell"/>
</dbReference>
<evidence type="ECO:0000256" key="3">
    <source>
        <dbReference type="ARBA" id="ARBA00022516"/>
    </source>
</evidence>
<comment type="subcellular location">
    <subcellularLocation>
        <location evidence="1">Membrane</location>
        <topology evidence="1">Multi-pass membrane protein</topology>
    </subcellularLocation>
</comment>
<evidence type="ECO:0000259" key="12">
    <source>
        <dbReference type="Pfam" id="PF07993"/>
    </source>
</evidence>
<dbReference type="PANTHER" id="PTHR11011:SF118">
    <property type="entry name" value="FATTY ACYL-COA REDUCTASE"/>
    <property type="match status" value="1"/>
</dbReference>
<keyword evidence="6 10" id="KW-1133">Transmembrane helix</keyword>
<dbReference type="InterPro" id="IPR033640">
    <property type="entry name" value="FAR_C"/>
</dbReference>
<dbReference type="Pfam" id="PF03015">
    <property type="entry name" value="Sterile"/>
    <property type="match status" value="1"/>
</dbReference>
<evidence type="ECO:0000256" key="10">
    <source>
        <dbReference type="RuleBase" id="RU363097"/>
    </source>
</evidence>
<evidence type="ECO:0000256" key="7">
    <source>
        <dbReference type="ARBA" id="ARBA00023098"/>
    </source>
</evidence>
<comment type="function">
    <text evidence="10">Catalyzes the reduction of fatty acyl-CoA to fatty alcohols.</text>
</comment>
<dbReference type="GO" id="GO:0005777">
    <property type="term" value="C:peroxisome"/>
    <property type="evidence" value="ECO:0007669"/>
    <property type="project" value="TreeGrafter"/>
</dbReference>
<evidence type="ECO:0000256" key="6">
    <source>
        <dbReference type="ARBA" id="ARBA00022989"/>
    </source>
</evidence>
<dbReference type="SUPFAM" id="SSF51735">
    <property type="entry name" value="NAD(P)-binding Rossmann-fold domains"/>
    <property type="match status" value="1"/>
</dbReference>
<dbReference type="GO" id="GO:0102965">
    <property type="term" value="F:alcohol-forming long-chain fatty acyl-CoA reductase activity"/>
    <property type="evidence" value="ECO:0007669"/>
    <property type="project" value="UniProtKB-EC"/>
</dbReference>
<protein>
    <recommendedName>
        <fullName evidence="10">Fatty acyl-CoA reductase</fullName>
        <ecNumber evidence="10">1.2.1.84</ecNumber>
    </recommendedName>
</protein>
<dbReference type="Gene3D" id="3.40.50.720">
    <property type="entry name" value="NAD(P)-binding Rossmann-like Domain"/>
    <property type="match status" value="1"/>
</dbReference>
<sequence length="503" mass="57409">METSEIAEWYRNQHVFVTGATGFMGKILIEKILRSCPDVAAVYILIRPKKGKEAAQRLEDFFSCPIFENLKKSATGKDSLQKLKCIDGDITKEHCGISDENIAFLQNTITSVFHMAANVRFDQPVKSAVLLNTGGTLNVLELACKLENLKVFMHVSTSYCHCDVTELEEKIYKAPQDPRKILDLVRWMDDDLLETLTPTLLKDSPNSYAYTKCLTEQLVSEYSDKLPIAITRPSIVTAVAKDPIPGWVDNLNGATGIIIAAGKGILRSMHCDISLCADYVPVDMAINSILTVAWKVGSEVKKSEPEVYHLTANRDNAVSWGEALEISKKHVFDYPFSVCLWYPGGSPKSTYLMHAIAAFFFHVIPAYVVDFLLQLTGNKTFMVNLQKRLDHGLKVLQYYTTRPWFFHNDKFANLFDTLNERDKEIFYSNRKPINHNEYFLNYVLGARKYCVKEEIDTVPHARKVMRRLYFLDLLKDIILYGIILWLFYLFVLKFFEIIGTPLN</sequence>
<dbReference type="GO" id="GO:0035336">
    <property type="term" value="P:long-chain fatty-acyl-CoA metabolic process"/>
    <property type="evidence" value="ECO:0007669"/>
    <property type="project" value="TreeGrafter"/>
</dbReference>
<dbReference type="GO" id="GO:0080019">
    <property type="term" value="F:alcohol-forming very long-chain fatty acyl-CoA reductase activity"/>
    <property type="evidence" value="ECO:0007669"/>
    <property type="project" value="InterPro"/>
</dbReference>
<dbReference type="AlphaFoldDB" id="A0A9P0D182"/>
<evidence type="ECO:0000313" key="13">
    <source>
        <dbReference type="EMBL" id="CAH1110198.1"/>
    </source>
</evidence>
<keyword evidence="4 10" id="KW-0812">Transmembrane</keyword>
<accession>A0A9P0D182</accession>
<feature type="transmembrane region" description="Helical" evidence="10">
    <location>
        <begin position="351"/>
        <end position="373"/>
    </location>
</feature>
<dbReference type="InterPro" id="IPR013120">
    <property type="entry name" value="FAR_NAD-bd"/>
</dbReference>
<keyword evidence="10" id="KW-0560">Oxidoreductase</keyword>
<feature type="transmembrane region" description="Helical" evidence="10">
    <location>
        <begin position="477"/>
        <end position="495"/>
    </location>
</feature>
<evidence type="ECO:0000256" key="5">
    <source>
        <dbReference type="ARBA" id="ARBA00022857"/>
    </source>
</evidence>
<keyword evidence="7 10" id="KW-0443">Lipid metabolism</keyword>
<dbReference type="Proteomes" id="UP001153636">
    <property type="component" value="Chromosome 4"/>
</dbReference>
<dbReference type="FunFam" id="3.40.50.720:FF:000143">
    <property type="entry name" value="Fatty acyl-CoA reductase"/>
    <property type="match status" value="1"/>
</dbReference>
<organism evidence="13 14">
    <name type="scientific">Psylliodes chrysocephalus</name>
    <dbReference type="NCBI Taxonomy" id="3402493"/>
    <lineage>
        <taxon>Eukaryota</taxon>
        <taxon>Metazoa</taxon>
        <taxon>Ecdysozoa</taxon>
        <taxon>Arthropoda</taxon>
        <taxon>Hexapoda</taxon>
        <taxon>Insecta</taxon>
        <taxon>Pterygota</taxon>
        <taxon>Neoptera</taxon>
        <taxon>Endopterygota</taxon>
        <taxon>Coleoptera</taxon>
        <taxon>Polyphaga</taxon>
        <taxon>Cucujiformia</taxon>
        <taxon>Chrysomeloidea</taxon>
        <taxon>Chrysomelidae</taxon>
        <taxon>Galerucinae</taxon>
        <taxon>Alticini</taxon>
        <taxon>Psylliodes</taxon>
    </lineage>
</organism>
<keyword evidence="14" id="KW-1185">Reference proteome</keyword>
<evidence type="ECO:0000256" key="2">
    <source>
        <dbReference type="ARBA" id="ARBA00005928"/>
    </source>
</evidence>
<dbReference type="CDD" id="cd05236">
    <property type="entry name" value="FAR-N_SDR_e"/>
    <property type="match status" value="1"/>
</dbReference>
<name>A0A9P0D182_9CUCU</name>
<keyword evidence="8 10" id="KW-0472">Membrane</keyword>
<dbReference type="CDD" id="cd09071">
    <property type="entry name" value="FAR_C"/>
    <property type="match status" value="1"/>
</dbReference>
<evidence type="ECO:0000256" key="9">
    <source>
        <dbReference type="ARBA" id="ARBA00052530"/>
    </source>
</evidence>
<evidence type="ECO:0000313" key="14">
    <source>
        <dbReference type="Proteomes" id="UP001153636"/>
    </source>
</evidence>
<proteinExistence type="inferred from homology"/>
<comment type="similarity">
    <text evidence="2 10">Belongs to the fatty acyl-CoA reductase family.</text>
</comment>
<dbReference type="InterPro" id="IPR026055">
    <property type="entry name" value="FAR"/>
</dbReference>
<keyword evidence="5 10" id="KW-0521">NADP</keyword>
<dbReference type="PANTHER" id="PTHR11011">
    <property type="entry name" value="MALE STERILITY PROTEIN 2-RELATED"/>
    <property type="match status" value="1"/>
</dbReference>
<evidence type="ECO:0000259" key="11">
    <source>
        <dbReference type="Pfam" id="PF03015"/>
    </source>
</evidence>
<gene>
    <name evidence="13" type="ORF">PSYICH_LOCUS9986</name>
</gene>
<evidence type="ECO:0000256" key="8">
    <source>
        <dbReference type="ARBA" id="ARBA00023136"/>
    </source>
</evidence>
<feature type="domain" description="Thioester reductase (TE)" evidence="12">
    <location>
        <begin position="17"/>
        <end position="289"/>
    </location>
</feature>
<dbReference type="InterPro" id="IPR036291">
    <property type="entry name" value="NAD(P)-bd_dom_sf"/>
</dbReference>
<comment type="catalytic activity">
    <reaction evidence="9 10">
        <text>a long-chain fatty acyl-CoA + 2 NADPH + 2 H(+) = a long-chain primary fatty alcohol + 2 NADP(+) + CoA</text>
        <dbReference type="Rhea" id="RHEA:52716"/>
        <dbReference type="ChEBI" id="CHEBI:15378"/>
        <dbReference type="ChEBI" id="CHEBI:57287"/>
        <dbReference type="ChEBI" id="CHEBI:57783"/>
        <dbReference type="ChEBI" id="CHEBI:58349"/>
        <dbReference type="ChEBI" id="CHEBI:77396"/>
        <dbReference type="ChEBI" id="CHEBI:83139"/>
        <dbReference type="EC" id="1.2.1.84"/>
    </reaction>
</comment>
<dbReference type="Pfam" id="PF07993">
    <property type="entry name" value="NAD_binding_4"/>
    <property type="match status" value="1"/>
</dbReference>